<dbReference type="Proteomes" id="UP000429523">
    <property type="component" value="Unassembled WGS sequence"/>
</dbReference>
<sequence length="93" mass="10535">MIKKKKTIDQPEELPAWAAEVSKESAEPIMEHEEDEQLSREDRDQMDTLRDLAVDEMETYLNDTIVNLGRNETNAFASAVDALQRDSGRSVPA</sequence>
<evidence type="ECO:0000313" key="2">
    <source>
        <dbReference type="EMBL" id="KAE8920948.1"/>
    </source>
</evidence>
<evidence type="ECO:0000256" key="1">
    <source>
        <dbReference type="SAM" id="MobiDB-lite"/>
    </source>
</evidence>
<feature type="compositionally biased region" description="Basic and acidic residues" evidence="1">
    <location>
        <begin position="21"/>
        <end position="44"/>
    </location>
</feature>
<feature type="region of interest" description="Disordered" evidence="1">
    <location>
        <begin position="1"/>
        <end position="44"/>
    </location>
</feature>
<accession>A0A6A3DT21</accession>
<name>A0A6A3DT21_9STRA</name>
<evidence type="ECO:0000313" key="3">
    <source>
        <dbReference type="Proteomes" id="UP000429523"/>
    </source>
</evidence>
<organism evidence="2 3">
    <name type="scientific">Phytophthora fragariae</name>
    <dbReference type="NCBI Taxonomy" id="53985"/>
    <lineage>
        <taxon>Eukaryota</taxon>
        <taxon>Sar</taxon>
        <taxon>Stramenopiles</taxon>
        <taxon>Oomycota</taxon>
        <taxon>Peronosporomycetes</taxon>
        <taxon>Peronosporales</taxon>
        <taxon>Peronosporaceae</taxon>
        <taxon>Phytophthora</taxon>
    </lineage>
</organism>
<protein>
    <submittedName>
        <fullName evidence="2">Uncharacterized protein</fullName>
    </submittedName>
</protein>
<reference evidence="2 3" key="1">
    <citation type="submission" date="2018-08" db="EMBL/GenBank/DDBJ databases">
        <title>Genomic investigation of the strawberry pathogen Phytophthora fragariae indicates pathogenicity is determined by transcriptional variation in three key races.</title>
        <authorList>
            <person name="Adams T.M."/>
            <person name="Armitage A.D."/>
            <person name="Sobczyk M.K."/>
            <person name="Bates H.J."/>
            <person name="Dunwell J.M."/>
            <person name="Nellist C.F."/>
            <person name="Harrison R.J."/>
        </authorList>
    </citation>
    <scope>NUCLEOTIDE SEQUENCE [LARGE SCALE GENOMIC DNA]</scope>
    <source>
        <strain evidence="2 3">NOV-9</strain>
    </source>
</reference>
<dbReference type="EMBL" id="QXGF01003739">
    <property type="protein sequence ID" value="KAE8920948.1"/>
    <property type="molecule type" value="Genomic_DNA"/>
</dbReference>
<comment type="caution">
    <text evidence="2">The sequence shown here is derived from an EMBL/GenBank/DDBJ whole genome shotgun (WGS) entry which is preliminary data.</text>
</comment>
<dbReference type="AlphaFoldDB" id="A0A6A3DT21"/>
<gene>
    <name evidence="2" type="ORF">PF009_g28766</name>
</gene>
<proteinExistence type="predicted"/>